<comment type="caution">
    <text evidence="1">The sequence shown here is derived from an EMBL/GenBank/DDBJ whole genome shotgun (WGS) entry which is preliminary data.</text>
</comment>
<sequence>MSRNMYPGIRGFPGRTVTSPETQYGSGFCVTGLKNGFGHSRSQRAAMQCWLALFLRVDMKNVVMVP</sequence>
<dbReference type="EMBL" id="JBEPSH010000003">
    <property type="protein sequence ID" value="MET4576754.1"/>
    <property type="molecule type" value="Genomic_DNA"/>
</dbReference>
<accession>A0ABV2Q6U4</accession>
<gene>
    <name evidence="1" type="ORF">ABIE13_001863</name>
</gene>
<proteinExistence type="predicted"/>
<organism evidence="1 2">
    <name type="scientific">Ottowia thiooxydans</name>
    <dbReference type="NCBI Taxonomy" id="219182"/>
    <lineage>
        <taxon>Bacteria</taxon>
        <taxon>Pseudomonadati</taxon>
        <taxon>Pseudomonadota</taxon>
        <taxon>Betaproteobacteria</taxon>
        <taxon>Burkholderiales</taxon>
        <taxon>Comamonadaceae</taxon>
        <taxon>Ottowia</taxon>
    </lineage>
</organism>
<evidence type="ECO:0000313" key="2">
    <source>
        <dbReference type="Proteomes" id="UP001549320"/>
    </source>
</evidence>
<keyword evidence="2" id="KW-1185">Reference proteome</keyword>
<protein>
    <submittedName>
        <fullName evidence="1">Uncharacterized protein</fullName>
    </submittedName>
</protein>
<evidence type="ECO:0000313" key="1">
    <source>
        <dbReference type="EMBL" id="MET4576754.1"/>
    </source>
</evidence>
<reference evidence="1 2" key="1">
    <citation type="submission" date="2024-06" db="EMBL/GenBank/DDBJ databases">
        <title>Sorghum-associated microbial communities from plants grown in Nebraska, USA.</title>
        <authorList>
            <person name="Schachtman D."/>
        </authorList>
    </citation>
    <scope>NUCLEOTIDE SEQUENCE [LARGE SCALE GENOMIC DNA]</scope>
    <source>
        <strain evidence="1 2">2709</strain>
    </source>
</reference>
<dbReference type="RefSeq" id="WP_354442817.1">
    <property type="nucleotide sequence ID" value="NZ_JBEPSH010000003.1"/>
</dbReference>
<dbReference type="Proteomes" id="UP001549320">
    <property type="component" value="Unassembled WGS sequence"/>
</dbReference>
<name>A0ABV2Q6U4_9BURK</name>